<dbReference type="EMBL" id="SLXT01000016">
    <property type="protein sequence ID" value="TCP63692.1"/>
    <property type="molecule type" value="Genomic_DNA"/>
</dbReference>
<feature type="transmembrane region" description="Helical" evidence="1">
    <location>
        <begin position="284"/>
        <end position="309"/>
    </location>
</feature>
<dbReference type="OrthoDB" id="1645614at2"/>
<feature type="transmembrane region" description="Helical" evidence="1">
    <location>
        <begin position="144"/>
        <end position="164"/>
    </location>
</feature>
<comment type="caution">
    <text evidence="2">The sequence shown here is derived from an EMBL/GenBank/DDBJ whole genome shotgun (WGS) entry which is preliminary data.</text>
</comment>
<sequence>MKKSTYGLILLLLIFTPIMIIYPQVSVNAAREGLQLWLQIALPALFPFMVVTEIFILCQLPQLLSVFFAPLMGPLFRLPGSAGLALLVGFTTGFPIGAILTARLVQEGALTVAEGERLALFTNNASPLFILGAVATGLLGDPRLGVMLAISHYLANLLVGLWYCRRWPPSPSHPSPKQKIDQRLFAHWRWWRARASTGPILGPAITNAMNNMLKIGGYLIFFTVFYRLLNTSSLVEQVTVWIGWGLEKISLSSNLAPGMIAGFLEMTIGCQLIAISDAPLADRLLVLTVLMAWGGLSIFAQVSAFLTPVGISIRRYLPARLLQSTLAVILMQLQLPWLSINVTASTASASYPSAMTYLTNTGLAWITGCYLALGIILLVYPLLRRQY</sequence>
<name>A0A4R2RIR5_9FIRM</name>
<feature type="transmembrane region" description="Helical" evidence="1">
    <location>
        <begin position="37"/>
        <end position="64"/>
    </location>
</feature>
<reference evidence="2 3" key="1">
    <citation type="submission" date="2019-03" db="EMBL/GenBank/DDBJ databases">
        <title>Genomic Encyclopedia of Type Strains, Phase IV (KMG-IV): sequencing the most valuable type-strain genomes for metagenomic binning, comparative biology and taxonomic classification.</title>
        <authorList>
            <person name="Goeker M."/>
        </authorList>
    </citation>
    <scope>NUCLEOTIDE SEQUENCE [LARGE SCALE GENOMIC DNA]</scope>
    <source>
        <strain evidence="2 3">DSM 11170</strain>
    </source>
</reference>
<dbReference type="RefSeq" id="WP_131919531.1">
    <property type="nucleotide sequence ID" value="NZ_JAOQNU010000015.1"/>
</dbReference>
<dbReference type="Proteomes" id="UP000294813">
    <property type="component" value="Unassembled WGS sequence"/>
</dbReference>
<gene>
    <name evidence="2" type="ORF">EDD73_11636</name>
</gene>
<dbReference type="AlphaFoldDB" id="A0A4R2RIR5"/>
<evidence type="ECO:0000313" key="2">
    <source>
        <dbReference type="EMBL" id="TCP63692.1"/>
    </source>
</evidence>
<keyword evidence="3" id="KW-1185">Reference proteome</keyword>
<protein>
    <submittedName>
        <fullName evidence="2">Sporulation integral membrane protein YlbJ</fullName>
    </submittedName>
</protein>
<proteinExistence type="predicted"/>
<feature type="transmembrane region" description="Helical" evidence="1">
    <location>
        <begin position="362"/>
        <end position="383"/>
    </location>
</feature>
<evidence type="ECO:0000313" key="3">
    <source>
        <dbReference type="Proteomes" id="UP000294813"/>
    </source>
</evidence>
<keyword evidence="1" id="KW-1133">Transmembrane helix</keyword>
<organism evidence="2 3">
    <name type="scientific">Heliophilum fasciatum</name>
    <dbReference type="NCBI Taxonomy" id="35700"/>
    <lineage>
        <taxon>Bacteria</taxon>
        <taxon>Bacillati</taxon>
        <taxon>Bacillota</taxon>
        <taxon>Clostridia</taxon>
        <taxon>Eubacteriales</taxon>
        <taxon>Heliobacteriaceae</taxon>
        <taxon>Heliophilum</taxon>
    </lineage>
</organism>
<keyword evidence="1" id="KW-0812">Transmembrane</keyword>
<feature type="transmembrane region" description="Helical" evidence="1">
    <location>
        <begin position="84"/>
        <end position="106"/>
    </location>
</feature>
<evidence type="ECO:0000256" key="1">
    <source>
        <dbReference type="SAM" id="Phobius"/>
    </source>
</evidence>
<feature type="transmembrane region" description="Helical" evidence="1">
    <location>
        <begin position="118"/>
        <end position="138"/>
    </location>
</feature>
<feature type="transmembrane region" description="Helical" evidence="1">
    <location>
        <begin position="321"/>
        <end position="342"/>
    </location>
</feature>
<keyword evidence="1" id="KW-0472">Membrane</keyword>
<accession>A0A4R2RIR5</accession>
<feature type="transmembrane region" description="Helical" evidence="1">
    <location>
        <begin position="6"/>
        <end position="25"/>
    </location>
</feature>